<dbReference type="Gene3D" id="2.60.40.1090">
    <property type="entry name" value="Fimbrial-type adhesion domain"/>
    <property type="match status" value="1"/>
</dbReference>
<organism evidence="2">
    <name type="scientific">Serratia fonticola</name>
    <dbReference type="NCBI Taxonomy" id="47917"/>
    <lineage>
        <taxon>Bacteria</taxon>
        <taxon>Pseudomonadati</taxon>
        <taxon>Pseudomonadota</taxon>
        <taxon>Gammaproteobacteria</taxon>
        <taxon>Enterobacterales</taxon>
        <taxon>Yersiniaceae</taxon>
        <taxon>Serratia</taxon>
    </lineage>
</organism>
<gene>
    <name evidence="2" type="ORF">FHU10_0829</name>
</gene>
<dbReference type="InterPro" id="IPR008966">
    <property type="entry name" value="Adhesion_dom_sf"/>
</dbReference>
<accession>A0A559T1C4</accession>
<dbReference type="GO" id="GO:0009289">
    <property type="term" value="C:pilus"/>
    <property type="evidence" value="ECO:0007669"/>
    <property type="project" value="InterPro"/>
</dbReference>
<feature type="domain" description="Fimbrial-type adhesion" evidence="1">
    <location>
        <begin position="54"/>
        <end position="188"/>
    </location>
</feature>
<dbReference type="InterPro" id="IPR036937">
    <property type="entry name" value="Adhesion_dom_fimbrial_sf"/>
</dbReference>
<dbReference type="Pfam" id="PF00419">
    <property type="entry name" value="Fimbrial"/>
    <property type="match status" value="1"/>
</dbReference>
<sequence length="189" mass="20292">MMAMRVQVIRLFSDMAGKARLLPLTAAMFFTLYGASSGFNVASADDDPQNLVLHGTLITPPPCRLNGGNTLLVSFGDKVGIKKVASGIYRKPVDLDLDCDATTAAWQLSLTYTGMPVTFDTDNATVRTAERAVLGVKIFANGQPLKLNEPLKINNLTMPALEAVLVQAPGSDLDDGAFTARATFRAEYH</sequence>
<protein>
    <submittedName>
        <fullName evidence="2">Type 1 fimbria pilin</fullName>
    </submittedName>
</protein>
<dbReference type="EMBL" id="VISQ01000001">
    <property type="protein sequence ID" value="TVZ68397.1"/>
    <property type="molecule type" value="Genomic_DNA"/>
</dbReference>
<reference evidence="2" key="1">
    <citation type="submission" date="2019-06" db="EMBL/GenBank/DDBJ databases">
        <authorList>
            <person name="Deangelis K."/>
            <person name="Huntemann M."/>
            <person name="Clum A."/>
            <person name="Pillay M."/>
            <person name="Palaniappan K."/>
            <person name="Varghese N."/>
            <person name="Mikhailova N."/>
            <person name="Stamatis D."/>
            <person name="Reddy T."/>
            <person name="Daum C."/>
            <person name="Shapiro N."/>
            <person name="Ivanova N."/>
            <person name="Kyrpides N."/>
            <person name="Woyke T."/>
        </authorList>
    </citation>
    <scope>NUCLEOTIDE SEQUENCE [LARGE SCALE GENOMIC DNA]</scope>
    <source>
        <strain evidence="2">128R</strain>
    </source>
</reference>
<evidence type="ECO:0000259" key="1">
    <source>
        <dbReference type="Pfam" id="PF00419"/>
    </source>
</evidence>
<dbReference type="GO" id="GO:0007155">
    <property type="term" value="P:cell adhesion"/>
    <property type="evidence" value="ECO:0007669"/>
    <property type="project" value="InterPro"/>
</dbReference>
<dbReference type="SUPFAM" id="SSF49401">
    <property type="entry name" value="Bacterial adhesins"/>
    <property type="match status" value="1"/>
</dbReference>
<evidence type="ECO:0000313" key="2">
    <source>
        <dbReference type="EMBL" id="TVZ68397.1"/>
    </source>
</evidence>
<dbReference type="InterPro" id="IPR000259">
    <property type="entry name" value="Adhesion_dom_fimbrial"/>
</dbReference>
<comment type="caution">
    <text evidence="2">The sequence shown here is derived from an EMBL/GenBank/DDBJ whole genome shotgun (WGS) entry which is preliminary data.</text>
</comment>
<reference evidence="2" key="2">
    <citation type="submission" date="2019-08" db="EMBL/GenBank/DDBJ databases">
        <title>Investigation of anaerobic lignin degradation for improved lignocellulosic biofuels.</title>
        <authorList>
            <person name="Deangelis K.PhD."/>
        </authorList>
    </citation>
    <scope>NUCLEOTIDE SEQUENCE [LARGE SCALE GENOMIC DNA]</scope>
    <source>
        <strain evidence="2">128R</strain>
    </source>
</reference>
<name>A0A559T1C4_SERFO</name>
<dbReference type="AlphaFoldDB" id="A0A559T1C4"/>
<proteinExistence type="predicted"/>